<dbReference type="PANTHER" id="PTHR34875:SF6">
    <property type="entry name" value="UPF0237 PROTEIN MJ1558"/>
    <property type="match status" value="1"/>
</dbReference>
<evidence type="ECO:0000313" key="3">
    <source>
        <dbReference type="EMBL" id="UZP74984.1"/>
    </source>
</evidence>
<evidence type="ECO:0000259" key="2">
    <source>
        <dbReference type="PROSITE" id="PS51671"/>
    </source>
</evidence>
<name>A0ABY6Q8Q1_9GAMM</name>
<protein>
    <recommendedName>
        <fullName evidence="1">Glycine cleavage system transcriptional repressor</fullName>
    </recommendedName>
</protein>
<keyword evidence="1" id="KW-0678">Repressor</keyword>
<dbReference type="PANTHER" id="PTHR34875">
    <property type="entry name" value="UPF0237 PROTEIN MJ1558"/>
    <property type="match status" value="1"/>
</dbReference>
<dbReference type="InterPro" id="IPR050990">
    <property type="entry name" value="UPF0237/GcvR_regulator"/>
</dbReference>
<dbReference type="InterPro" id="IPR002912">
    <property type="entry name" value="ACT_dom"/>
</dbReference>
<dbReference type="SUPFAM" id="SSF55021">
    <property type="entry name" value="ACT-like"/>
    <property type="match status" value="2"/>
</dbReference>
<keyword evidence="1" id="KW-0804">Transcription</keyword>
<sequence>MKQQYVITFAGADRTGLVETLADMVVAHGGDWQQSELTRLGGAFAGAILINVSESGFKNLSSAIEANYTDDLVVSLTAVDASPRHEPNLYLTLTGPNRAGIVYEVTHELSDSDINILQLSSRVENAAWSGGDLFIAELATRAPESLDIGELRERLDQLENKMTLDIDIEAGAH</sequence>
<accession>A0ABY6Q8Q1</accession>
<dbReference type="InterPro" id="IPR016867">
    <property type="entry name" value="GcvR"/>
</dbReference>
<dbReference type="RefSeq" id="WP_279241452.1">
    <property type="nucleotide sequence ID" value="NZ_CP036501.1"/>
</dbReference>
<comment type="subcellular location">
    <subcellularLocation>
        <location evidence="1">Cytoplasm</location>
    </subcellularLocation>
</comment>
<dbReference type="Pfam" id="PF13740">
    <property type="entry name" value="ACT_6"/>
    <property type="match status" value="1"/>
</dbReference>
<keyword evidence="4" id="KW-1185">Reference proteome</keyword>
<dbReference type="Gene3D" id="3.30.70.260">
    <property type="match status" value="2"/>
</dbReference>
<evidence type="ECO:0000256" key="1">
    <source>
        <dbReference type="PIRNR" id="PIRNR028103"/>
    </source>
</evidence>
<reference evidence="3 4" key="1">
    <citation type="submission" date="2019-02" db="EMBL/GenBank/DDBJ databases">
        <title>Halieaceae_genomes.</title>
        <authorList>
            <person name="Li S.-H."/>
        </authorList>
    </citation>
    <scope>NUCLEOTIDE SEQUENCE [LARGE SCALE GENOMIC DNA]</scope>
    <source>
        <strain evidence="3 4">JH123</strain>
    </source>
</reference>
<proteinExistence type="predicted"/>
<dbReference type="EMBL" id="CP036501">
    <property type="protein sequence ID" value="UZP74984.1"/>
    <property type="molecule type" value="Genomic_DNA"/>
</dbReference>
<dbReference type="PROSITE" id="PS51671">
    <property type="entry name" value="ACT"/>
    <property type="match status" value="1"/>
</dbReference>
<dbReference type="PIRSF" id="PIRSF028103">
    <property type="entry name" value="GcvR"/>
    <property type="match status" value="1"/>
</dbReference>
<dbReference type="InterPro" id="IPR045865">
    <property type="entry name" value="ACT-like_dom_sf"/>
</dbReference>
<organism evidence="3 4">
    <name type="scientific">Candidatus Paraluminiphilus aquimaris</name>
    <dbReference type="NCBI Taxonomy" id="2518994"/>
    <lineage>
        <taxon>Bacteria</taxon>
        <taxon>Pseudomonadati</taxon>
        <taxon>Pseudomonadota</taxon>
        <taxon>Gammaproteobacteria</taxon>
        <taxon>Cellvibrionales</taxon>
        <taxon>Halieaceae</taxon>
        <taxon>Candidatus Paraluminiphilus</taxon>
    </lineage>
</organism>
<dbReference type="Proteomes" id="UP001317963">
    <property type="component" value="Chromosome"/>
</dbReference>
<gene>
    <name evidence="3" type="ORF">E0F26_09665</name>
</gene>
<keyword evidence="1" id="KW-0963">Cytoplasm</keyword>
<feature type="domain" description="ACT" evidence="2">
    <location>
        <begin position="90"/>
        <end position="169"/>
    </location>
</feature>
<evidence type="ECO:0000313" key="4">
    <source>
        <dbReference type="Proteomes" id="UP001317963"/>
    </source>
</evidence>